<protein>
    <submittedName>
        <fullName evidence="4">NADPH-dependent FMN reductase</fullName>
    </submittedName>
</protein>
<dbReference type="Proteomes" id="UP001501565">
    <property type="component" value="Unassembled WGS sequence"/>
</dbReference>
<keyword evidence="2" id="KW-0285">Flavoprotein</keyword>
<dbReference type="Pfam" id="PF03358">
    <property type="entry name" value="FMN_red"/>
    <property type="match status" value="1"/>
</dbReference>
<evidence type="ECO:0000313" key="5">
    <source>
        <dbReference type="Proteomes" id="UP001501565"/>
    </source>
</evidence>
<keyword evidence="2" id="KW-0288">FMN</keyword>
<dbReference type="RefSeq" id="WP_344798445.1">
    <property type="nucleotide sequence ID" value="NZ_BAABBN010000007.1"/>
</dbReference>
<dbReference type="EMBL" id="BAABBN010000007">
    <property type="protein sequence ID" value="GAA3925298.1"/>
    <property type="molecule type" value="Genomic_DNA"/>
</dbReference>
<proteinExistence type="predicted"/>
<evidence type="ECO:0000313" key="4">
    <source>
        <dbReference type="EMBL" id="GAA3925298.1"/>
    </source>
</evidence>
<comment type="cofactor">
    <cofactor evidence="1">
        <name>FMN</name>
        <dbReference type="ChEBI" id="CHEBI:58210"/>
    </cofactor>
</comment>
<evidence type="ECO:0000256" key="1">
    <source>
        <dbReference type="ARBA" id="ARBA00001917"/>
    </source>
</evidence>
<dbReference type="InterPro" id="IPR029039">
    <property type="entry name" value="Flavoprotein-like_sf"/>
</dbReference>
<evidence type="ECO:0000256" key="2">
    <source>
        <dbReference type="ARBA" id="ARBA00022643"/>
    </source>
</evidence>
<gene>
    <name evidence="4" type="ORF">GCM10022277_21660</name>
</gene>
<name>A0ABP7MKI4_9GAMM</name>
<accession>A0ABP7MKI4</accession>
<dbReference type="SUPFAM" id="SSF52218">
    <property type="entry name" value="Flavoproteins"/>
    <property type="match status" value="1"/>
</dbReference>
<dbReference type="Gene3D" id="3.40.50.360">
    <property type="match status" value="1"/>
</dbReference>
<organism evidence="4 5">
    <name type="scientific">Litoribacillus peritrichatus</name>
    <dbReference type="NCBI Taxonomy" id="718191"/>
    <lineage>
        <taxon>Bacteria</taxon>
        <taxon>Pseudomonadati</taxon>
        <taxon>Pseudomonadota</taxon>
        <taxon>Gammaproteobacteria</taxon>
        <taxon>Oceanospirillales</taxon>
        <taxon>Oceanospirillaceae</taxon>
        <taxon>Litoribacillus</taxon>
    </lineage>
</organism>
<dbReference type="InterPro" id="IPR050712">
    <property type="entry name" value="NAD(P)H-dep_reductase"/>
</dbReference>
<dbReference type="InterPro" id="IPR005025">
    <property type="entry name" value="FMN_Rdtase-like_dom"/>
</dbReference>
<feature type="domain" description="NADPH-dependent FMN reductase-like" evidence="3">
    <location>
        <begin position="2"/>
        <end position="156"/>
    </location>
</feature>
<dbReference type="PANTHER" id="PTHR30543:SF21">
    <property type="entry name" value="NAD(P)H-DEPENDENT FMN REDUCTASE LOT6"/>
    <property type="match status" value="1"/>
</dbReference>
<sequence>MTKILAFSGSTRTDSVNSKLVKIAAEGAKQAGAEVSVVDLADYPMPIFNQDLEASQGVPEPAKQFKKLLMEHDGLLIASPEYNSAFSPLLKNVIDWASRATEDNEPPLVAYQGKSACIMSASPGGLGGLRGLVFLRMLLANLGILVLPEQQAIAQAFKAFDEHGQLIDPAQQQSILRLGSNLAAHLQR</sequence>
<keyword evidence="5" id="KW-1185">Reference proteome</keyword>
<comment type="caution">
    <text evidence="4">The sequence shown here is derived from an EMBL/GenBank/DDBJ whole genome shotgun (WGS) entry which is preliminary data.</text>
</comment>
<dbReference type="PANTHER" id="PTHR30543">
    <property type="entry name" value="CHROMATE REDUCTASE"/>
    <property type="match status" value="1"/>
</dbReference>
<evidence type="ECO:0000259" key="3">
    <source>
        <dbReference type="Pfam" id="PF03358"/>
    </source>
</evidence>
<reference evidence="5" key="1">
    <citation type="journal article" date="2019" name="Int. J. Syst. Evol. Microbiol.">
        <title>The Global Catalogue of Microorganisms (GCM) 10K type strain sequencing project: providing services to taxonomists for standard genome sequencing and annotation.</title>
        <authorList>
            <consortium name="The Broad Institute Genomics Platform"/>
            <consortium name="The Broad Institute Genome Sequencing Center for Infectious Disease"/>
            <person name="Wu L."/>
            <person name="Ma J."/>
        </authorList>
    </citation>
    <scope>NUCLEOTIDE SEQUENCE [LARGE SCALE GENOMIC DNA]</scope>
    <source>
        <strain evidence="5">JCM 17551</strain>
    </source>
</reference>